<organism evidence="2 3">
    <name type="scientific">Phaeoacremonium minimum (strain UCR-PA7)</name>
    <name type="common">Esca disease fungus</name>
    <name type="synonym">Togninia minima</name>
    <dbReference type="NCBI Taxonomy" id="1286976"/>
    <lineage>
        <taxon>Eukaryota</taxon>
        <taxon>Fungi</taxon>
        <taxon>Dikarya</taxon>
        <taxon>Ascomycota</taxon>
        <taxon>Pezizomycotina</taxon>
        <taxon>Sordariomycetes</taxon>
        <taxon>Sordariomycetidae</taxon>
        <taxon>Togniniales</taxon>
        <taxon>Togniniaceae</taxon>
        <taxon>Phaeoacremonium</taxon>
    </lineage>
</organism>
<evidence type="ECO:0000313" key="2">
    <source>
        <dbReference type="EMBL" id="EOO04333.1"/>
    </source>
</evidence>
<name>R8BY95_PHAM7</name>
<proteinExistence type="predicted"/>
<protein>
    <submittedName>
        <fullName evidence="2">Uncharacterized protein</fullName>
    </submittedName>
</protein>
<dbReference type="RefSeq" id="XP_007910912.1">
    <property type="nucleotide sequence ID" value="XM_007912721.1"/>
</dbReference>
<dbReference type="GeneID" id="19321359"/>
<keyword evidence="3" id="KW-1185">Reference proteome</keyword>
<dbReference type="AlphaFoldDB" id="R8BY95"/>
<reference evidence="3" key="1">
    <citation type="journal article" date="2013" name="Genome Announc.">
        <title>Draft genome sequence of the ascomycete Phaeoacremonium aleophilum strain UCR-PA7, a causal agent of the esca disease complex in grapevines.</title>
        <authorList>
            <person name="Blanco-Ulate B."/>
            <person name="Rolshausen P."/>
            <person name="Cantu D."/>
        </authorList>
    </citation>
    <scope>NUCLEOTIDE SEQUENCE [LARGE SCALE GENOMIC DNA]</scope>
    <source>
        <strain evidence="3">UCR-PA7</strain>
    </source>
</reference>
<dbReference type="EMBL" id="KB932780">
    <property type="protein sequence ID" value="EOO04333.1"/>
    <property type="molecule type" value="Genomic_DNA"/>
</dbReference>
<accession>R8BY95</accession>
<feature type="compositionally biased region" description="Polar residues" evidence="1">
    <location>
        <begin position="1"/>
        <end position="16"/>
    </location>
</feature>
<dbReference type="KEGG" id="tmn:UCRPA7_123"/>
<dbReference type="Proteomes" id="UP000014074">
    <property type="component" value="Unassembled WGS sequence"/>
</dbReference>
<sequence>MPPKNNQTIGGTQNDSGIEMEDTVSTADYIHIKGQVENIKQKRNAKRESQEASLKAAARELHARIEEQGAVRSKEIEMAQSQRVTSLTRAMEKRYELEKAIAAKLEESQREFANLTNLIESVYDGRLEELRKATLAPPQVPHDERVEHDS</sequence>
<feature type="region of interest" description="Disordered" evidence="1">
    <location>
        <begin position="1"/>
        <end position="20"/>
    </location>
</feature>
<dbReference type="HOGENOM" id="CLU_1741850_0_0_1"/>
<gene>
    <name evidence="2" type="ORF">UCRPA7_123</name>
</gene>
<evidence type="ECO:0000256" key="1">
    <source>
        <dbReference type="SAM" id="MobiDB-lite"/>
    </source>
</evidence>
<evidence type="ECO:0000313" key="3">
    <source>
        <dbReference type="Proteomes" id="UP000014074"/>
    </source>
</evidence>